<dbReference type="CDD" id="cd23820">
    <property type="entry name" value="RWD_RNF14"/>
    <property type="match status" value="1"/>
</dbReference>
<sequence length="501" mass="57489">MSGTNTVGANDGLPHGLFSQQNFLEADFSENVRLQELQSLVAIFPDTNIEGYSGSLDIPITLDSGVKVIGPNGDQGEEHKILKHLPPIIFSFSLPEGYPFNLPPTFKVVSNVISTTVIDDLNKELKSIWETYHDQVLFSMIDLIQQKVVQVEGSEFIHSPIDCSKDSSKYKYLQEFDIKALEEEFNKKSFTCQICQDDFKGINCTQFASTCNHVFCNNCLYDYFTSLIISGEISKVHCPDFECTKEFLKIREKYLNWDDIDLQKFNFDEFKSNLMRPPISLELLKRIIGQNHVTTEEAAGQLVQRYKDLFIKQQYDLIGKVFPTRLVSCPRTGCSERIFRNNLNDSLVICRKCNYAFCNSCRKSWHGTLNECERNSYSQIPTETLELWLQSDKDSLDRKILGYKYGRPHITKLANDYLSDKLFNEMIQDESQGFKKCPTCHTIIQKLDGCNKMVCSTCQSFFCNICGIYLEKNDPYEHFRELGSSCYGKLFEGMPGLQDQE</sequence>
<evidence type="ECO:0000259" key="12">
    <source>
        <dbReference type="PROSITE" id="PS50089"/>
    </source>
</evidence>
<evidence type="ECO:0000313" key="16">
    <source>
        <dbReference type="Proteomes" id="UP001497600"/>
    </source>
</evidence>
<evidence type="ECO:0000256" key="11">
    <source>
        <dbReference type="PROSITE-ProRule" id="PRU00175"/>
    </source>
</evidence>
<protein>
    <recommendedName>
        <fullName evidence="3">RBR-type E3 ubiquitin transferase</fullName>
        <ecNumber evidence="3">2.3.2.31</ecNumber>
    </recommendedName>
</protein>
<dbReference type="PANTHER" id="PTHR11685">
    <property type="entry name" value="RBR FAMILY RING FINGER AND IBR DOMAIN-CONTAINING"/>
    <property type="match status" value="1"/>
</dbReference>
<dbReference type="EC" id="2.3.2.31" evidence="3"/>
<dbReference type="Gene3D" id="3.30.40.10">
    <property type="entry name" value="Zinc/RING finger domain, C3HC4 (zinc finger)"/>
    <property type="match status" value="1"/>
</dbReference>
<organism evidence="15 16">
    <name type="scientific">[Candida] anglica</name>
    <dbReference type="NCBI Taxonomy" id="148631"/>
    <lineage>
        <taxon>Eukaryota</taxon>
        <taxon>Fungi</taxon>
        <taxon>Dikarya</taxon>
        <taxon>Ascomycota</taxon>
        <taxon>Saccharomycotina</taxon>
        <taxon>Pichiomycetes</taxon>
        <taxon>Debaryomycetaceae</taxon>
        <taxon>Kurtzmaniella</taxon>
    </lineage>
</organism>
<evidence type="ECO:0000256" key="3">
    <source>
        <dbReference type="ARBA" id="ARBA00012251"/>
    </source>
</evidence>
<dbReference type="InterPro" id="IPR013083">
    <property type="entry name" value="Znf_RING/FYVE/PHD"/>
</dbReference>
<dbReference type="InterPro" id="IPR017907">
    <property type="entry name" value="Znf_RING_CS"/>
</dbReference>
<keyword evidence="4" id="KW-0808">Transferase</keyword>
<evidence type="ECO:0000256" key="1">
    <source>
        <dbReference type="ARBA" id="ARBA00001798"/>
    </source>
</evidence>
<dbReference type="CDD" id="cd20341">
    <property type="entry name" value="BRcat_RBR_RNF14"/>
    <property type="match status" value="1"/>
</dbReference>
<name>A0ABP0EEV3_9ASCO</name>
<feature type="domain" description="RING-type" evidence="14">
    <location>
        <begin position="188"/>
        <end position="490"/>
    </location>
</feature>
<evidence type="ECO:0000256" key="6">
    <source>
        <dbReference type="ARBA" id="ARBA00022737"/>
    </source>
</evidence>
<comment type="pathway">
    <text evidence="2">Protein modification; protein ubiquitination.</text>
</comment>
<keyword evidence="7 11" id="KW-0863">Zinc-finger</keyword>
<dbReference type="InterPro" id="IPR031127">
    <property type="entry name" value="E3_UB_ligase_RBR"/>
</dbReference>
<dbReference type="InterPro" id="IPR044066">
    <property type="entry name" value="TRIAD_supradom"/>
</dbReference>
<dbReference type="SUPFAM" id="SSF54495">
    <property type="entry name" value="UBC-like"/>
    <property type="match status" value="1"/>
</dbReference>
<dbReference type="InterPro" id="IPR002867">
    <property type="entry name" value="IBR_dom"/>
</dbReference>
<dbReference type="Gene3D" id="3.10.110.10">
    <property type="entry name" value="Ubiquitin Conjugating Enzyme"/>
    <property type="match status" value="1"/>
</dbReference>
<accession>A0ABP0EEV3</accession>
<evidence type="ECO:0000259" key="14">
    <source>
        <dbReference type="PROSITE" id="PS51873"/>
    </source>
</evidence>
<keyword evidence="5" id="KW-0479">Metal-binding</keyword>
<dbReference type="PROSITE" id="PS50089">
    <property type="entry name" value="ZF_RING_2"/>
    <property type="match status" value="1"/>
</dbReference>
<dbReference type="Pfam" id="PF05773">
    <property type="entry name" value="RWD"/>
    <property type="match status" value="1"/>
</dbReference>
<keyword evidence="8" id="KW-0833">Ubl conjugation pathway</keyword>
<evidence type="ECO:0000256" key="10">
    <source>
        <dbReference type="ARBA" id="ARBA00044508"/>
    </source>
</evidence>
<feature type="domain" description="RING-type" evidence="12">
    <location>
        <begin position="192"/>
        <end position="239"/>
    </location>
</feature>
<dbReference type="SUPFAM" id="SSF57850">
    <property type="entry name" value="RING/U-box"/>
    <property type="match status" value="2"/>
</dbReference>
<evidence type="ECO:0000256" key="9">
    <source>
        <dbReference type="ARBA" id="ARBA00022833"/>
    </source>
</evidence>
<dbReference type="InterPro" id="IPR001841">
    <property type="entry name" value="Znf_RING"/>
</dbReference>
<proteinExistence type="inferred from homology"/>
<dbReference type="InterPro" id="IPR016135">
    <property type="entry name" value="UBQ-conjugating_enzyme/RWD"/>
</dbReference>
<dbReference type="EMBL" id="OZ004257">
    <property type="protein sequence ID" value="CAK7907109.1"/>
    <property type="molecule type" value="Genomic_DNA"/>
</dbReference>
<evidence type="ECO:0000256" key="8">
    <source>
        <dbReference type="ARBA" id="ARBA00022786"/>
    </source>
</evidence>
<evidence type="ECO:0000259" key="13">
    <source>
        <dbReference type="PROSITE" id="PS50908"/>
    </source>
</evidence>
<evidence type="ECO:0000256" key="5">
    <source>
        <dbReference type="ARBA" id="ARBA00022723"/>
    </source>
</evidence>
<dbReference type="CDD" id="cd20354">
    <property type="entry name" value="Rcat_RBR_RNF14"/>
    <property type="match status" value="1"/>
</dbReference>
<dbReference type="Gene3D" id="2.20.25.20">
    <property type="match status" value="1"/>
</dbReference>
<comment type="catalytic activity">
    <reaction evidence="1">
        <text>[E2 ubiquitin-conjugating enzyme]-S-ubiquitinyl-L-cysteine + [acceptor protein]-L-lysine = [E2 ubiquitin-conjugating enzyme]-L-cysteine + [acceptor protein]-N(6)-ubiquitinyl-L-lysine.</text>
        <dbReference type="EC" id="2.3.2.31"/>
    </reaction>
</comment>
<dbReference type="Gene3D" id="1.20.120.1750">
    <property type="match status" value="1"/>
</dbReference>
<evidence type="ECO:0000256" key="7">
    <source>
        <dbReference type="ARBA" id="ARBA00022771"/>
    </source>
</evidence>
<dbReference type="PROSITE" id="PS00518">
    <property type="entry name" value="ZF_RING_1"/>
    <property type="match status" value="1"/>
</dbReference>
<dbReference type="InterPro" id="IPR006575">
    <property type="entry name" value="RWD_dom"/>
</dbReference>
<dbReference type="SMART" id="SM00647">
    <property type="entry name" value="IBR"/>
    <property type="match status" value="2"/>
</dbReference>
<dbReference type="PROSITE" id="PS50908">
    <property type="entry name" value="RWD"/>
    <property type="match status" value="1"/>
</dbReference>
<dbReference type="SMART" id="SM00591">
    <property type="entry name" value="RWD"/>
    <property type="match status" value="1"/>
</dbReference>
<dbReference type="Proteomes" id="UP001497600">
    <property type="component" value="Chromosome E"/>
</dbReference>
<gene>
    <name evidence="15" type="primary">ITT1</name>
    <name evidence="15" type="ORF">CAAN4_E03950</name>
</gene>
<dbReference type="Pfam" id="PF01485">
    <property type="entry name" value="IBR"/>
    <property type="match status" value="2"/>
</dbReference>
<evidence type="ECO:0000256" key="2">
    <source>
        <dbReference type="ARBA" id="ARBA00004906"/>
    </source>
</evidence>
<feature type="domain" description="RWD" evidence="13">
    <location>
        <begin position="35"/>
        <end position="151"/>
    </location>
</feature>
<evidence type="ECO:0000313" key="15">
    <source>
        <dbReference type="EMBL" id="CAK7907109.1"/>
    </source>
</evidence>
<comment type="similarity">
    <text evidence="10">Belongs to the RBR family. RNF14 subfamily.</text>
</comment>
<reference evidence="15 16" key="1">
    <citation type="submission" date="2024-01" db="EMBL/GenBank/DDBJ databases">
        <authorList>
            <consortium name="Genoscope - CEA"/>
            <person name="William W."/>
        </authorList>
    </citation>
    <scope>NUCLEOTIDE SEQUENCE [LARGE SCALE GENOMIC DNA]</scope>
    <source>
        <strain evidence="15 16">29B2s-10</strain>
    </source>
</reference>
<evidence type="ECO:0000256" key="4">
    <source>
        <dbReference type="ARBA" id="ARBA00022679"/>
    </source>
</evidence>
<keyword evidence="6" id="KW-0677">Repeat</keyword>
<keyword evidence="16" id="KW-1185">Reference proteome</keyword>
<dbReference type="PROSITE" id="PS51873">
    <property type="entry name" value="TRIAD"/>
    <property type="match status" value="1"/>
</dbReference>
<keyword evidence="9" id="KW-0862">Zinc</keyword>
<dbReference type="InterPro" id="IPR047548">
    <property type="entry name" value="Rcat_RBR_RNF14"/>
</dbReference>